<feature type="domain" description="EamA" evidence="7">
    <location>
        <begin position="151"/>
        <end position="282"/>
    </location>
</feature>
<evidence type="ECO:0000256" key="6">
    <source>
        <dbReference type="SAM" id="Phobius"/>
    </source>
</evidence>
<evidence type="ECO:0000256" key="5">
    <source>
        <dbReference type="ARBA" id="ARBA00023136"/>
    </source>
</evidence>
<dbReference type="AlphaFoldDB" id="A0A6G8PZ36"/>
<feature type="transmembrane region" description="Helical" evidence="6">
    <location>
        <begin position="122"/>
        <end position="138"/>
    </location>
</feature>
<evidence type="ECO:0000256" key="4">
    <source>
        <dbReference type="ARBA" id="ARBA00022989"/>
    </source>
</evidence>
<keyword evidence="9" id="KW-1185">Reference proteome</keyword>
<protein>
    <submittedName>
        <fullName evidence="8">EamA family transporter</fullName>
    </submittedName>
</protein>
<gene>
    <name evidence="8" type="ORF">GBA65_13730</name>
</gene>
<feature type="transmembrane region" description="Helical" evidence="6">
    <location>
        <begin position="265"/>
        <end position="285"/>
    </location>
</feature>
<evidence type="ECO:0000313" key="9">
    <source>
        <dbReference type="Proteomes" id="UP000502706"/>
    </source>
</evidence>
<keyword evidence="4 6" id="KW-1133">Transmembrane helix</keyword>
<comment type="subcellular location">
    <subcellularLocation>
        <location evidence="1">Membrane</location>
        <topology evidence="1">Multi-pass membrane protein</topology>
    </subcellularLocation>
</comment>
<feature type="transmembrane region" description="Helical" evidence="6">
    <location>
        <begin position="67"/>
        <end position="85"/>
    </location>
</feature>
<keyword evidence="5 6" id="KW-0472">Membrane</keyword>
<dbReference type="Proteomes" id="UP000502706">
    <property type="component" value="Chromosome"/>
</dbReference>
<dbReference type="EMBL" id="CP045121">
    <property type="protein sequence ID" value="QIN79397.1"/>
    <property type="molecule type" value="Genomic_DNA"/>
</dbReference>
<feature type="domain" description="EamA" evidence="7">
    <location>
        <begin position="7"/>
        <end position="136"/>
    </location>
</feature>
<dbReference type="InterPro" id="IPR037185">
    <property type="entry name" value="EmrE-like"/>
</dbReference>
<dbReference type="PANTHER" id="PTHR32322">
    <property type="entry name" value="INNER MEMBRANE TRANSPORTER"/>
    <property type="match status" value="1"/>
</dbReference>
<feature type="transmembrane region" description="Helical" evidence="6">
    <location>
        <begin position="240"/>
        <end position="259"/>
    </location>
</feature>
<evidence type="ECO:0000313" key="8">
    <source>
        <dbReference type="EMBL" id="QIN79397.1"/>
    </source>
</evidence>
<comment type="similarity">
    <text evidence="2">Belongs to the EamA transporter family.</text>
</comment>
<organism evidence="8 9">
    <name type="scientific">Rubrobacter marinus</name>
    <dbReference type="NCBI Taxonomy" id="2653852"/>
    <lineage>
        <taxon>Bacteria</taxon>
        <taxon>Bacillati</taxon>
        <taxon>Actinomycetota</taxon>
        <taxon>Rubrobacteria</taxon>
        <taxon>Rubrobacterales</taxon>
        <taxon>Rubrobacteraceae</taxon>
        <taxon>Rubrobacter</taxon>
    </lineage>
</organism>
<dbReference type="PANTHER" id="PTHR32322:SF9">
    <property type="entry name" value="AMINO-ACID METABOLITE EFFLUX PUMP-RELATED"/>
    <property type="match status" value="1"/>
</dbReference>
<feature type="transmembrane region" description="Helical" evidence="6">
    <location>
        <begin position="175"/>
        <end position="197"/>
    </location>
</feature>
<proteinExistence type="inferred from homology"/>
<name>A0A6G8PZ36_9ACTN</name>
<dbReference type="GO" id="GO:0016020">
    <property type="term" value="C:membrane"/>
    <property type="evidence" value="ECO:0007669"/>
    <property type="project" value="UniProtKB-SubCell"/>
</dbReference>
<feature type="transmembrane region" description="Helical" evidence="6">
    <location>
        <begin position="144"/>
        <end position="163"/>
    </location>
</feature>
<feature type="transmembrane region" description="Helical" evidence="6">
    <location>
        <begin position="91"/>
        <end position="113"/>
    </location>
</feature>
<dbReference type="InterPro" id="IPR000620">
    <property type="entry name" value="EamA_dom"/>
</dbReference>
<evidence type="ECO:0000259" key="7">
    <source>
        <dbReference type="Pfam" id="PF00892"/>
    </source>
</evidence>
<dbReference type="RefSeq" id="WP_166397060.1">
    <property type="nucleotide sequence ID" value="NZ_CP045121.1"/>
</dbReference>
<dbReference type="SUPFAM" id="SSF103481">
    <property type="entry name" value="Multidrug resistance efflux transporter EmrE"/>
    <property type="match status" value="2"/>
</dbReference>
<feature type="transmembrane region" description="Helical" evidence="6">
    <location>
        <begin position="209"/>
        <end position="233"/>
    </location>
</feature>
<reference evidence="8 9" key="1">
    <citation type="submission" date="2019-10" db="EMBL/GenBank/DDBJ databases">
        <title>Rubrobacter sp nov SCSIO 52915 isolated from a deep-sea sediment in the South China Sea.</title>
        <authorList>
            <person name="Chen R.W."/>
        </authorList>
    </citation>
    <scope>NUCLEOTIDE SEQUENCE [LARGE SCALE GENOMIC DNA]</scope>
    <source>
        <strain evidence="8 9">SCSIO 52915</strain>
    </source>
</reference>
<dbReference type="KEGG" id="rmar:GBA65_13730"/>
<dbReference type="Pfam" id="PF00892">
    <property type="entry name" value="EamA"/>
    <property type="match status" value="2"/>
</dbReference>
<evidence type="ECO:0000256" key="2">
    <source>
        <dbReference type="ARBA" id="ARBA00007362"/>
    </source>
</evidence>
<sequence>MRPRDLLALIVLGAVWGASFLFIRVAAPALGPFPLMGTRVVLASLALAPFVLALGRFPEVRGRWRQFLFVGILNAATPFSLIAFAETEITASLAAILNSTTVLFSVVVAAAWFGDPLTLRKILGVVLGISGVAVLVGLDPLPLNGAVLVAVGAMLLGSFCYALGGNYVKKTFSGVRPLTMAFGQQAGAAALLLPLALATLPEEAPSTPVVASALGLALLSTAFAYLLFFALIARVGATSTLTVTFLSPGFGVLFGVVLLGEPLGLGTVLGLGIVLLAVALVTGVGRAKG</sequence>
<dbReference type="Gene3D" id="1.10.3730.20">
    <property type="match status" value="1"/>
</dbReference>
<dbReference type="InterPro" id="IPR050638">
    <property type="entry name" value="AA-Vitamin_Transporters"/>
</dbReference>
<evidence type="ECO:0000256" key="3">
    <source>
        <dbReference type="ARBA" id="ARBA00022692"/>
    </source>
</evidence>
<evidence type="ECO:0000256" key="1">
    <source>
        <dbReference type="ARBA" id="ARBA00004141"/>
    </source>
</evidence>
<accession>A0A6G8PZ36</accession>
<keyword evidence="3 6" id="KW-0812">Transmembrane</keyword>
<feature type="transmembrane region" description="Helical" evidence="6">
    <location>
        <begin position="36"/>
        <end position="55"/>
    </location>
</feature>